<feature type="compositionally biased region" description="Basic residues" evidence="1">
    <location>
        <begin position="251"/>
        <end position="269"/>
    </location>
</feature>
<evidence type="ECO:0000313" key="3">
    <source>
        <dbReference type="Proteomes" id="UP000249056"/>
    </source>
</evidence>
<evidence type="ECO:0000256" key="1">
    <source>
        <dbReference type="SAM" id="MobiDB-lite"/>
    </source>
</evidence>
<name>A0A395IVB2_9HELO</name>
<feature type="region of interest" description="Disordered" evidence="1">
    <location>
        <begin position="221"/>
        <end position="285"/>
    </location>
</feature>
<comment type="caution">
    <text evidence="2">The sequence shown here is derived from an EMBL/GenBank/DDBJ whole genome shotgun (WGS) entry which is preliminary data.</text>
</comment>
<dbReference type="AlphaFoldDB" id="A0A395IVB2"/>
<dbReference type="Proteomes" id="UP000249056">
    <property type="component" value="Unassembled WGS sequence"/>
</dbReference>
<gene>
    <name evidence="2" type="ORF">DID88_002137</name>
</gene>
<protein>
    <submittedName>
        <fullName evidence="2">Uncharacterized protein</fullName>
    </submittedName>
</protein>
<sequence length="364" mass="40900">MPEVAWKDDKMQRIGPPGRFVLKLYAVSKTASLTDEEGGVHTLATQDDINYYNGEYDDIPPGYYDYKDMPEAEKNMNRRRVEIENRARAKLSGTHGYTVMSYKTVQGIWQRKLAPSTTPYFPEPPVEDAKLPPPWNDLTKEQGGGLGRPVPEYLESHELGIDDLFHATTEYEKAAMVRLLFERHAVDSRAHEGSIFQGYAPGIAGGVPKAAGIPRRTWRIRPHGNRERAARSRIRRPGSGLEVVPPFPQGRRSKTGKRKSTVRTRSKAKREKEDEEEGFETGPYSPSGCKKSVDKALITCALEIPELQNSVLFCTVAERRFVKGIIYLVGLAPSTTVLQIKQMLTEKETGVPVEDIEVEWVMIG</sequence>
<evidence type="ECO:0000313" key="2">
    <source>
        <dbReference type="EMBL" id="RAL64245.1"/>
    </source>
</evidence>
<dbReference type="OrthoDB" id="310217at2759"/>
<keyword evidence="3" id="KW-1185">Reference proteome</keyword>
<organism evidence="2 3">
    <name type="scientific">Monilinia fructigena</name>
    <dbReference type="NCBI Taxonomy" id="38457"/>
    <lineage>
        <taxon>Eukaryota</taxon>
        <taxon>Fungi</taxon>
        <taxon>Dikarya</taxon>
        <taxon>Ascomycota</taxon>
        <taxon>Pezizomycotina</taxon>
        <taxon>Leotiomycetes</taxon>
        <taxon>Helotiales</taxon>
        <taxon>Sclerotiniaceae</taxon>
        <taxon>Monilinia</taxon>
    </lineage>
</organism>
<reference evidence="2 3" key="1">
    <citation type="submission" date="2018-06" db="EMBL/GenBank/DDBJ databases">
        <title>Genome Sequence of the Brown Rot Fungal Pathogen Monilinia fructigena.</title>
        <authorList>
            <person name="Landi L."/>
            <person name="De Miccolis Angelini R.M."/>
            <person name="Pollastro S."/>
            <person name="Abate D."/>
            <person name="Faretra F."/>
            <person name="Romanazzi G."/>
        </authorList>
    </citation>
    <scope>NUCLEOTIDE SEQUENCE [LARGE SCALE GENOMIC DNA]</scope>
    <source>
        <strain evidence="2 3">Mfrg269</strain>
    </source>
</reference>
<dbReference type="EMBL" id="QKRW01000015">
    <property type="protein sequence ID" value="RAL64245.1"/>
    <property type="molecule type" value="Genomic_DNA"/>
</dbReference>
<accession>A0A395IVB2</accession>
<dbReference type="CDD" id="cd17039">
    <property type="entry name" value="Ubl_ubiquitin_like"/>
    <property type="match status" value="1"/>
</dbReference>
<proteinExistence type="predicted"/>